<protein>
    <recommendedName>
        <fullName evidence="3">DDE Tnp4 domain-containing protein</fullName>
    </recommendedName>
</protein>
<accession>A0A9D4VA52</accession>
<organism evidence="1 2">
    <name type="scientific">Adiantum capillus-veneris</name>
    <name type="common">Maidenhair fern</name>
    <dbReference type="NCBI Taxonomy" id="13818"/>
    <lineage>
        <taxon>Eukaryota</taxon>
        <taxon>Viridiplantae</taxon>
        <taxon>Streptophyta</taxon>
        <taxon>Embryophyta</taxon>
        <taxon>Tracheophyta</taxon>
        <taxon>Polypodiopsida</taxon>
        <taxon>Polypodiidae</taxon>
        <taxon>Polypodiales</taxon>
        <taxon>Pteridineae</taxon>
        <taxon>Pteridaceae</taxon>
        <taxon>Vittarioideae</taxon>
        <taxon>Adiantum</taxon>
    </lineage>
</organism>
<reference evidence="1" key="1">
    <citation type="submission" date="2021-01" db="EMBL/GenBank/DDBJ databases">
        <title>Adiantum capillus-veneris genome.</title>
        <authorList>
            <person name="Fang Y."/>
            <person name="Liao Q."/>
        </authorList>
    </citation>
    <scope>NUCLEOTIDE SEQUENCE</scope>
    <source>
        <strain evidence="1">H3</strain>
        <tissue evidence="1">Leaf</tissue>
    </source>
</reference>
<comment type="caution">
    <text evidence="1">The sequence shown here is derived from an EMBL/GenBank/DDBJ whole genome shotgun (WGS) entry which is preliminary data.</text>
</comment>
<name>A0A9D4VA52_ADICA</name>
<dbReference type="AlphaFoldDB" id="A0A9D4VA52"/>
<gene>
    <name evidence="1" type="ORF">GOP47_0002302</name>
</gene>
<evidence type="ECO:0000313" key="1">
    <source>
        <dbReference type="EMBL" id="KAI5082559.1"/>
    </source>
</evidence>
<proteinExistence type="predicted"/>
<dbReference type="Proteomes" id="UP000886520">
    <property type="component" value="Chromosome 2"/>
</dbReference>
<feature type="non-terminal residue" evidence="1">
    <location>
        <position position="100"/>
    </location>
</feature>
<keyword evidence="2" id="KW-1185">Reference proteome</keyword>
<sequence length="100" mass="11196">MLKARFRILLKRCDMDLRNMPSVVVACLVMHNLCIVHKDHFNMDWVLGAEIEVQKLSHANAGCRTSSLVLSEVHAVRPQTEEQVIARGQSDGGVANEVEE</sequence>
<dbReference type="EMBL" id="JABFUD020000003">
    <property type="protein sequence ID" value="KAI5082559.1"/>
    <property type="molecule type" value="Genomic_DNA"/>
</dbReference>
<evidence type="ECO:0008006" key="3">
    <source>
        <dbReference type="Google" id="ProtNLM"/>
    </source>
</evidence>
<evidence type="ECO:0000313" key="2">
    <source>
        <dbReference type="Proteomes" id="UP000886520"/>
    </source>
</evidence>
<dbReference type="OrthoDB" id="1912480at2759"/>